<evidence type="ECO:0000313" key="3">
    <source>
        <dbReference type="Proteomes" id="UP000510647"/>
    </source>
</evidence>
<dbReference type="OrthoDB" id="4036613at2759"/>
<reference evidence="2 3" key="1">
    <citation type="submission" date="2020-06" db="EMBL/GenBank/DDBJ databases">
        <title>The yeast mating-type switching endonuclease HO is a domesticated member of an unorthodox homing genetic element family.</title>
        <authorList>
            <person name="Coughlan A.Y."/>
            <person name="Lombardi L."/>
            <person name="Braun-Galleani S."/>
            <person name="Martos A.R."/>
            <person name="Galeote V."/>
            <person name="Bigey F."/>
            <person name="Dequin S."/>
            <person name="Byrne K.P."/>
            <person name="Wolfe K.H."/>
        </authorList>
    </citation>
    <scope>NUCLEOTIDE SEQUENCE [LARGE SCALE GENOMIC DNA]</scope>
    <source>
        <strain evidence="2 3">CBS2947</strain>
    </source>
</reference>
<evidence type="ECO:0000313" key="2">
    <source>
        <dbReference type="EMBL" id="QLQ78351.1"/>
    </source>
</evidence>
<name>A0A7H9HMC4_9SACH</name>
<evidence type="ECO:0000256" key="1">
    <source>
        <dbReference type="SAM" id="MobiDB-lite"/>
    </source>
</evidence>
<dbReference type="Proteomes" id="UP000510647">
    <property type="component" value="Chromosome 1"/>
</dbReference>
<gene>
    <name evidence="2" type="ORF">HG537_0A05980</name>
</gene>
<feature type="region of interest" description="Disordered" evidence="1">
    <location>
        <begin position="215"/>
        <end position="263"/>
    </location>
</feature>
<keyword evidence="3" id="KW-1185">Reference proteome</keyword>
<accession>A0A7H9HMC4</accession>
<proteinExistence type="predicted"/>
<dbReference type="EMBL" id="CP059267">
    <property type="protein sequence ID" value="QLQ78351.1"/>
    <property type="molecule type" value="Genomic_DNA"/>
</dbReference>
<feature type="compositionally biased region" description="Polar residues" evidence="1">
    <location>
        <begin position="237"/>
        <end position="255"/>
    </location>
</feature>
<protein>
    <submittedName>
        <fullName evidence="2">Uncharacterized protein</fullName>
    </submittedName>
</protein>
<dbReference type="AlphaFoldDB" id="A0A7H9HMC4"/>
<organism evidence="2 3">
    <name type="scientific">Torulaspora globosa</name>
    <dbReference type="NCBI Taxonomy" id="48254"/>
    <lineage>
        <taxon>Eukaryota</taxon>
        <taxon>Fungi</taxon>
        <taxon>Dikarya</taxon>
        <taxon>Ascomycota</taxon>
        <taxon>Saccharomycotina</taxon>
        <taxon>Saccharomycetes</taxon>
        <taxon>Saccharomycetales</taxon>
        <taxon>Saccharomycetaceae</taxon>
        <taxon>Torulaspora</taxon>
    </lineage>
</organism>
<feature type="region of interest" description="Disordered" evidence="1">
    <location>
        <begin position="155"/>
        <end position="177"/>
    </location>
</feature>
<sequence length="284" mass="32108">MMEAVEEPVSSSQRREIDEQLDTLIPLSQITSRESEESRILYELLDEVPNGRKLMNHLVSCASDVQFEGQALGQLHKVASAIADRWYDEERRASTQALPAALQLDAPVIFSWSKKASVVKNSPQKSKSHVVARETTNQTLFKCISGRLSEIANKRDTVRRGSADEDGSESSMGKHRWASSKFHVDPLQEFVATALPRASKKENSEKKKIKRRSLLNFWSGSTHRKKEDRKTTKETELSQVRNSTEQSNHIETNSIAEEEPDQPDLVLDNALNLNSFIPLQPKKK</sequence>